<name>A0ACB8YEE5_9ASTR</name>
<accession>A0ACB8YEE5</accession>
<dbReference type="Proteomes" id="UP001056120">
    <property type="component" value="Linkage Group LG28"/>
</dbReference>
<proteinExistence type="predicted"/>
<reference evidence="2" key="1">
    <citation type="journal article" date="2022" name="Mol. Ecol. Resour.">
        <title>The genomes of chicory, endive, great burdock and yacon provide insights into Asteraceae palaeo-polyploidization history and plant inulin production.</title>
        <authorList>
            <person name="Fan W."/>
            <person name="Wang S."/>
            <person name="Wang H."/>
            <person name="Wang A."/>
            <person name="Jiang F."/>
            <person name="Liu H."/>
            <person name="Zhao H."/>
            <person name="Xu D."/>
            <person name="Zhang Y."/>
        </authorList>
    </citation>
    <scope>NUCLEOTIDE SEQUENCE [LARGE SCALE GENOMIC DNA]</scope>
    <source>
        <strain evidence="2">cv. Yunnan</strain>
    </source>
</reference>
<comment type="caution">
    <text evidence="1">The sequence shown here is derived from an EMBL/GenBank/DDBJ whole genome shotgun (WGS) entry which is preliminary data.</text>
</comment>
<reference evidence="1 2" key="2">
    <citation type="journal article" date="2022" name="Mol. Ecol. Resour.">
        <title>The genomes of chicory, endive, great burdock and yacon provide insights into Asteraceae paleo-polyploidization history and plant inulin production.</title>
        <authorList>
            <person name="Fan W."/>
            <person name="Wang S."/>
            <person name="Wang H."/>
            <person name="Wang A."/>
            <person name="Jiang F."/>
            <person name="Liu H."/>
            <person name="Zhao H."/>
            <person name="Xu D."/>
            <person name="Zhang Y."/>
        </authorList>
    </citation>
    <scope>NUCLEOTIDE SEQUENCE [LARGE SCALE GENOMIC DNA]</scope>
    <source>
        <strain evidence="2">cv. Yunnan</strain>
        <tissue evidence="1">Leaves</tissue>
    </source>
</reference>
<sequence>MAQKDDGHPCGISIFFKDARLALKMDDLGVEIAKIALPAALALTADPIASLVDTAFIGQIGAIELAAVGVSIAVFNQVSRIAIFPLVSITTSFVAEEDAVSDSSHENLEMHEQTEDKKLLQHTNTKPESLDSESLVTSNQKKRIPSASSALIIGSVLGFLQAAFLIAGAKPVLGFMGIKSDSPMLQPAQQYLKLRSLGAPAVLLSLAMQGVFRGFKDTKTPLYATVAGDVTNIILDPIFMFVFGLGVSGAAIAHVMSQYLISIILFWRLIEKIELVPPTSKHLQFGRFLKNGFLLLMRVMAVTFCVTLAASMAARQGSTTMAAFQVCLQVWLATSLLADGLAVAGQAILASAFAKMDYEKVTATASRVLQLGLVLGVALAVFLGVGLQFGAKLFTKDVGVLHLISIGIPFVAATQPINALAFVFDGVNFGASDFAYAAYSMVLVAVISILLLFIASSHGFVGLWIALTVYMSLRAFAGFWRIGTRTGPWCFLKVTS</sequence>
<evidence type="ECO:0000313" key="1">
    <source>
        <dbReference type="EMBL" id="KAI3683488.1"/>
    </source>
</evidence>
<evidence type="ECO:0000313" key="2">
    <source>
        <dbReference type="Proteomes" id="UP001056120"/>
    </source>
</evidence>
<organism evidence="1 2">
    <name type="scientific">Smallanthus sonchifolius</name>
    <dbReference type="NCBI Taxonomy" id="185202"/>
    <lineage>
        <taxon>Eukaryota</taxon>
        <taxon>Viridiplantae</taxon>
        <taxon>Streptophyta</taxon>
        <taxon>Embryophyta</taxon>
        <taxon>Tracheophyta</taxon>
        <taxon>Spermatophyta</taxon>
        <taxon>Magnoliopsida</taxon>
        <taxon>eudicotyledons</taxon>
        <taxon>Gunneridae</taxon>
        <taxon>Pentapetalae</taxon>
        <taxon>asterids</taxon>
        <taxon>campanulids</taxon>
        <taxon>Asterales</taxon>
        <taxon>Asteraceae</taxon>
        <taxon>Asteroideae</taxon>
        <taxon>Heliantheae alliance</taxon>
        <taxon>Millerieae</taxon>
        <taxon>Smallanthus</taxon>
    </lineage>
</organism>
<keyword evidence="2" id="KW-1185">Reference proteome</keyword>
<protein>
    <submittedName>
        <fullName evidence="1">Uncharacterized protein</fullName>
    </submittedName>
</protein>
<gene>
    <name evidence="1" type="ORF">L1987_83992</name>
</gene>
<dbReference type="EMBL" id="CM042045">
    <property type="protein sequence ID" value="KAI3683488.1"/>
    <property type="molecule type" value="Genomic_DNA"/>
</dbReference>